<dbReference type="Gene3D" id="3.30.2350.10">
    <property type="entry name" value="Pseudouridine synthase"/>
    <property type="match status" value="1"/>
</dbReference>
<dbReference type="GO" id="GO:0140098">
    <property type="term" value="F:catalytic activity, acting on RNA"/>
    <property type="evidence" value="ECO:0007669"/>
    <property type="project" value="UniProtKB-ARBA"/>
</dbReference>
<organism evidence="3 4">
    <name type="scientific">Hoylesella loescheii DSM 19665 = JCM 12249 = ATCC 15930</name>
    <dbReference type="NCBI Taxonomy" id="1122985"/>
    <lineage>
        <taxon>Bacteria</taxon>
        <taxon>Pseudomonadati</taxon>
        <taxon>Bacteroidota</taxon>
        <taxon>Bacteroidia</taxon>
        <taxon>Bacteroidales</taxon>
        <taxon>Prevotellaceae</taxon>
        <taxon>Hoylesella</taxon>
    </lineage>
</organism>
<keyword evidence="1" id="KW-0175">Coiled coil</keyword>
<dbReference type="PATRIC" id="fig|1122985.7.peg.2473"/>
<comment type="caution">
    <text evidence="3">The sequence shown here is derived from an EMBL/GenBank/DDBJ whole genome shotgun (WGS) entry which is preliminary data.</text>
</comment>
<dbReference type="InterPro" id="IPR006145">
    <property type="entry name" value="PsdUridine_synth_RsuA/RluA"/>
</dbReference>
<dbReference type="SUPFAM" id="SSF55120">
    <property type="entry name" value="Pseudouridine synthase"/>
    <property type="match status" value="1"/>
</dbReference>
<gene>
    <name evidence="3" type="ORF">HMPREF1991_02387</name>
</gene>
<dbReference type="PANTHER" id="PTHR21600:SF89">
    <property type="entry name" value="RIBOSOMAL LARGE SUBUNIT PSEUDOURIDINE SYNTHASE A"/>
    <property type="match status" value="1"/>
</dbReference>
<dbReference type="InterPro" id="IPR050188">
    <property type="entry name" value="RluA_PseudoU_synthase"/>
</dbReference>
<dbReference type="AlphaFoldDB" id="A0A069QF96"/>
<name>A0A069QF96_HOYLO</name>
<feature type="domain" description="Pseudouridine synthase RsuA/RluA-like" evidence="2">
    <location>
        <begin position="343"/>
        <end position="492"/>
    </location>
</feature>
<evidence type="ECO:0000259" key="2">
    <source>
        <dbReference type="Pfam" id="PF00849"/>
    </source>
</evidence>
<proteinExistence type="predicted"/>
<dbReference type="Pfam" id="PF00849">
    <property type="entry name" value="PseudoU_synth_2"/>
    <property type="match status" value="1"/>
</dbReference>
<dbReference type="GO" id="GO:0000455">
    <property type="term" value="P:enzyme-directed rRNA pseudouridine synthesis"/>
    <property type="evidence" value="ECO:0007669"/>
    <property type="project" value="TreeGrafter"/>
</dbReference>
<dbReference type="InterPro" id="IPR020103">
    <property type="entry name" value="PsdUridine_synth_cat_dom_sf"/>
</dbReference>
<dbReference type="PROSITE" id="PS01129">
    <property type="entry name" value="PSI_RLU"/>
    <property type="match status" value="1"/>
</dbReference>
<feature type="coiled-coil region" evidence="1">
    <location>
        <begin position="102"/>
        <end position="229"/>
    </location>
</feature>
<dbReference type="EMBL" id="JNGW01000104">
    <property type="protein sequence ID" value="KDR51553.1"/>
    <property type="molecule type" value="Genomic_DNA"/>
</dbReference>
<reference evidence="3 4" key="1">
    <citation type="submission" date="2013-08" db="EMBL/GenBank/DDBJ databases">
        <authorList>
            <person name="Weinstock G."/>
            <person name="Sodergren E."/>
            <person name="Wylie T."/>
            <person name="Fulton L."/>
            <person name="Fulton R."/>
            <person name="Fronick C."/>
            <person name="O'Laughlin M."/>
            <person name="Godfrey J."/>
            <person name="Miner T."/>
            <person name="Herter B."/>
            <person name="Appelbaum E."/>
            <person name="Cordes M."/>
            <person name="Lek S."/>
            <person name="Wollam A."/>
            <person name="Pepin K.H."/>
            <person name="Palsikar V.B."/>
            <person name="Mitreva M."/>
            <person name="Wilson R.K."/>
        </authorList>
    </citation>
    <scope>NUCLEOTIDE SEQUENCE [LARGE SCALE GENOMIC DNA]</scope>
    <source>
        <strain evidence="3 4">ATCC 15930</strain>
    </source>
</reference>
<evidence type="ECO:0000313" key="4">
    <source>
        <dbReference type="Proteomes" id="UP000027442"/>
    </source>
</evidence>
<dbReference type="RefSeq" id="WP_018966683.1">
    <property type="nucleotide sequence ID" value="NZ_KB899211.1"/>
</dbReference>
<dbReference type="HOGENOM" id="CLU_037416_0_0_10"/>
<protein>
    <submittedName>
        <fullName evidence="3">Pseudouridine synthase, RluA family</fullName>
    </submittedName>
</protein>
<dbReference type="PANTHER" id="PTHR21600">
    <property type="entry name" value="MITOCHONDRIAL RNA PSEUDOURIDINE SYNTHASE"/>
    <property type="match status" value="1"/>
</dbReference>
<accession>A0A069QF96</accession>
<dbReference type="Proteomes" id="UP000027442">
    <property type="component" value="Unassembled WGS sequence"/>
</dbReference>
<dbReference type="InterPro" id="IPR006224">
    <property type="entry name" value="PsdUridine_synth_RluA-like_CS"/>
</dbReference>
<evidence type="ECO:0000256" key="1">
    <source>
        <dbReference type="SAM" id="Coils"/>
    </source>
</evidence>
<evidence type="ECO:0000313" key="3">
    <source>
        <dbReference type="EMBL" id="KDR51553.1"/>
    </source>
</evidence>
<dbReference type="CDD" id="cd02869">
    <property type="entry name" value="PseudoU_synth_RluA_like"/>
    <property type="match status" value="1"/>
</dbReference>
<dbReference type="eggNOG" id="COG0564">
    <property type="taxonomic scope" value="Bacteria"/>
</dbReference>
<keyword evidence="4" id="KW-1185">Reference proteome</keyword>
<dbReference type="GO" id="GO:0003723">
    <property type="term" value="F:RNA binding"/>
    <property type="evidence" value="ECO:0007669"/>
    <property type="project" value="InterPro"/>
</dbReference>
<dbReference type="GO" id="GO:0009982">
    <property type="term" value="F:pseudouridine synthase activity"/>
    <property type="evidence" value="ECO:0007669"/>
    <property type="project" value="InterPro"/>
</dbReference>
<sequence>MFHPLHTTLPRPEKMNNPFFYEPDALCLMAVERVKELIAEHEAWREEVAQGKMFGVLVVERPMPHGQQLGYLAAFSGQLGGKATWERFVPPVFDYLQPDGYFKTHEREISEINARLSEMERNPLLKDLKTRIAHEQETAETELNAYRTMMVEAKNEREERRKQGATDEELAAMVAESQFQKAELRRMKQRIKTQVEHLQEQLNGLENAMADLKAERKRLSDALQRWLFQQFEMLNARGERRNLLDIFAPTPQRTPPAGTGECCAPKLLQHAFAMGYHPLCMAEFWLGQSPKTEIRREGAFYPACQGKCGPTLGFMLQGLDVACVPQKTVDRDALRVVYEDNALVVVSKPHGMLSVPGKDGGTSVAQLMRERYPDADSPLIVHRLDQDTSGVMLIAKTKEMHRTLQLAFENHEVKKRYVAVLDGLLPPERQQGEISLPLNSNYLDRPRQMVDWLQGKPAVTRYEVIGQEEGRTIVALYPLTGRTHQLRVHCAHPDGLNLPILGDPLYGRKADRMYLHAEAIEVEKQGLRVEDDKWPHPQAISKGGGE</sequence>